<keyword evidence="3" id="KW-1185">Reference proteome</keyword>
<protein>
    <submittedName>
        <fullName evidence="2">Uncharacterized protein</fullName>
    </submittedName>
</protein>
<dbReference type="EMBL" id="JAAFZH010000010">
    <property type="protein sequence ID" value="NDU97263.1"/>
    <property type="molecule type" value="Genomic_DNA"/>
</dbReference>
<gene>
    <name evidence="2" type="ORF">GK108_20430</name>
</gene>
<dbReference type="Proteomes" id="UP000474175">
    <property type="component" value="Unassembled WGS sequence"/>
</dbReference>
<reference evidence="2 3" key="1">
    <citation type="submission" date="2020-02" db="EMBL/GenBank/DDBJ databases">
        <title>Draft genome sequence of two Spirosoma agri KCTC 52727 and Spirosoma terrae KCTC 52035.</title>
        <authorList>
            <person name="Rojas J."/>
            <person name="Ambika Manirajan B."/>
            <person name="Suarez C."/>
            <person name="Ratering S."/>
            <person name="Schnell S."/>
        </authorList>
    </citation>
    <scope>NUCLEOTIDE SEQUENCE [LARGE SCALE GENOMIC DNA]</scope>
    <source>
        <strain evidence="2 3">KCTC 52035</strain>
    </source>
</reference>
<evidence type="ECO:0000256" key="1">
    <source>
        <dbReference type="SAM" id="Phobius"/>
    </source>
</evidence>
<dbReference type="RefSeq" id="WP_163952530.1">
    <property type="nucleotide sequence ID" value="NZ_JAAFZH010000010.1"/>
</dbReference>
<evidence type="ECO:0000313" key="3">
    <source>
        <dbReference type="Proteomes" id="UP000474175"/>
    </source>
</evidence>
<proteinExistence type="predicted"/>
<accession>A0A6L9LEH9</accession>
<sequence>MLPLVIRVVGVLLIVGILVAIYRKFSFRKRCPACGYDDPNRVPRRGIYKQLPVKAYVCTRCRNHFYKVQLLTEDPYDHSLV</sequence>
<organism evidence="2 3">
    <name type="scientific">Spirosoma terrae</name>
    <dbReference type="NCBI Taxonomy" id="1968276"/>
    <lineage>
        <taxon>Bacteria</taxon>
        <taxon>Pseudomonadati</taxon>
        <taxon>Bacteroidota</taxon>
        <taxon>Cytophagia</taxon>
        <taxon>Cytophagales</taxon>
        <taxon>Cytophagaceae</taxon>
        <taxon>Spirosoma</taxon>
    </lineage>
</organism>
<name>A0A6L9LEH9_9BACT</name>
<keyword evidence="1" id="KW-0812">Transmembrane</keyword>
<comment type="caution">
    <text evidence="2">The sequence shown here is derived from an EMBL/GenBank/DDBJ whole genome shotgun (WGS) entry which is preliminary data.</text>
</comment>
<dbReference type="AlphaFoldDB" id="A0A6L9LEH9"/>
<feature type="transmembrane region" description="Helical" evidence="1">
    <location>
        <begin position="6"/>
        <end position="22"/>
    </location>
</feature>
<keyword evidence="1" id="KW-1133">Transmembrane helix</keyword>
<keyword evidence="1" id="KW-0472">Membrane</keyword>
<evidence type="ECO:0000313" key="2">
    <source>
        <dbReference type="EMBL" id="NDU97263.1"/>
    </source>
</evidence>